<protein>
    <submittedName>
        <fullName evidence="6">LysR family transcriptional regulator</fullName>
    </submittedName>
</protein>
<dbReference type="InterPro" id="IPR036388">
    <property type="entry name" value="WH-like_DNA-bd_sf"/>
</dbReference>
<dbReference type="CDD" id="cd08436">
    <property type="entry name" value="PBP2_LTTR_like_3"/>
    <property type="match status" value="1"/>
</dbReference>
<dbReference type="PANTHER" id="PTHR30346:SF30">
    <property type="entry name" value="SMALL NEUTRAL PROTEASE REGULATORY PROTEIN"/>
    <property type="match status" value="1"/>
</dbReference>
<proteinExistence type="inferred from homology"/>
<sequence>MNLKQMEYALAVAEEGSFTLAAERCHTVQSALSHQVARLEELLGAKLFERTSRRLSLTPAGEAFVRSARVALDAAQRVTHDVAAACGDIRGSLSVGTITSLTALDLVDAIGHFHKRFNQVDIRLRVAKSETLLDEVRQRRLDVAFVGFWPGEQLTGVQWRLLAEEELVAVVPANHPLAASTLVSLAELADQPMVDFPTGSGARRQTDEAFAAKRLSHRVQFEVESMDLLKKFIRRGLAIGLVPSKVAQSMRGLMAISVSDAPTRHVYALWSTSPTPAAEAFIASSLDEFQDQQVPD</sequence>
<dbReference type="PATRIC" id="fig|317.243.peg.6089"/>
<dbReference type="Gene3D" id="1.10.10.10">
    <property type="entry name" value="Winged helix-like DNA-binding domain superfamily/Winged helix DNA-binding domain"/>
    <property type="match status" value="1"/>
</dbReference>
<dbReference type="AlphaFoldDB" id="A0A1C7Z9C7"/>
<comment type="similarity">
    <text evidence="1">Belongs to the LysR transcriptional regulatory family.</text>
</comment>
<dbReference type="Proteomes" id="UP000093104">
    <property type="component" value="Unassembled WGS sequence"/>
</dbReference>
<dbReference type="FunFam" id="1.10.10.10:FF:000001">
    <property type="entry name" value="LysR family transcriptional regulator"/>
    <property type="match status" value="1"/>
</dbReference>
<dbReference type="InterPro" id="IPR036390">
    <property type="entry name" value="WH_DNA-bd_sf"/>
</dbReference>
<dbReference type="SUPFAM" id="SSF46785">
    <property type="entry name" value="Winged helix' DNA-binding domain"/>
    <property type="match status" value="1"/>
</dbReference>
<gene>
    <name evidence="6" type="ORF">AFK24_07935</name>
</gene>
<comment type="caution">
    <text evidence="6">The sequence shown here is derived from an EMBL/GenBank/DDBJ whole genome shotgun (WGS) entry which is preliminary data.</text>
</comment>
<evidence type="ECO:0000256" key="1">
    <source>
        <dbReference type="ARBA" id="ARBA00009437"/>
    </source>
</evidence>
<evidence type="ECO:0000313" key="6">
    <source>
        <dbReference type="EMBL" id="OCR25646.1"/>
    </source>
</evidence>
<keyword evidence="3" id="KW-0238">DNA-binding</keyword>
<dbReference type="Gene3D" id="3.40.190.290">
    <property type="match status" value="1"/>
</dbReference>
<evidence type="ECO:0000256" key="4">
    <source>
        <dbReference type="ARBA" id="ARBA00023163"/>
    </source>
</evidence>
<dbReference type="PANTHER" id="PTHR30346">
    <property type="entry name" value="TRANSCRIPTIONAL DUAL REGULATOR HCAR-RELATED"/>
    <property type="match status" value="1"/>
</dbReference>
<evidence type="ECO:0000313" key="7">
    <source>
        <dbReference type="Proteomes" id="UP000093104"/>
    </source>
</evidence>
<dbReference type="PRINTS" id="PR00039">
    <property type="entry name" value="HTHLYSR"/>
</dbReference>
<dbReference type="Pfam" id="PF00126">
    <property type="entry name" value="HTH_1"/>
    <property type="match status" value="1"/>
</dbReference>
<reference evidence="6 7" key="1">
    <citation type="submission" date="2015-07" db="EMBL/GenBank/DDBJ databases">
        <title>Draft genome sequence of a diazotrophic, plant growth-promoting rhizobacterium of the Pseudomonas syringae complex.</title>
        <authorList>
            <person name="Patten C.L."/>
            <person name="Jeong H."/>
        </authorList>
    </citation>
    <scope>NUCLEOTIDE SEQUENCE [LARGE SCALE GENOMIC DNA]</scope>
    <source>
        <strain evidence="6 7">GR12-2</strain>
    </source>
</reference>
<feature type="domain" description="HTH lysR-type" evidence="5">
    <location>
        <begin position="1"/>
        <end position="58"/>
    </location>
</feature>
<evidence type="ECO:0000259" key="5">
    <source>
        <dbReference type="PROSITE" id="PS50931"/>
    </source>
</evidence>
<evidence type="ECO:0000256" key="2">
    <source>
        <dbReference type="ARBA" id="ARBA00023015"/>
    </source>
</evidence>
<dbReference type="InterPro" id="IPR000847">
    <property type="entry name" value="LysR_HTH_N"/>
</dbReference>
<keyword evidence="2" id="KW-0805">Transcription regulation</keyword>
<dbReference type="EMBL" id="LGSI01000031">
    <property type="protein sequence ID" value="OCR25646.1"/>
    <property type="molecule type" value="Genomic_DNA"/>
</dbReference>
<accession>A0A1C7Z9C7</accession>
<dbReference type="RefSeq" id="WP_065832736.1">
    <property type="nucleotide sequence ID" value="NZ_LGSI01000031.1"/>
</dbReference>
<dbReference type="InterPro" id="IPR005119">
    <property type="entry name" value="LysR_subst-bd"/>
</dbReference>
<dbReference type="GO" id="GO:0032993">
    <property type="term" value="C:protein-DNA complex"/>
    <property type="evidence" value="ECO:0007669"/>
    <property type="project" value="TreeGrafter"/>
</dbReference>
<dbReference type="SUPFAM" id="SSF53850">
    <property type="entry name" value="Periplasmic binding protein-like II"/>
    <property type="match status" value="1"/>
</dbReference>
<dbReference type="OrthoDB" id="646694at2"/>
<keyword evidence="4" id="KW-0804">Transcription</keyword>
<organism evidence="6 7">
    <name type="scientific">Pseudomonas syringae</name>
    <dbReference type="NCBI Taxonomy" id="317"/>
    <lineage>
        <taxon>Bacteria</taxon>
        <taxon>Pseudomonadati</taxon>
        <taxon>Pseudomonadota</taxon>
        <taxon>Gammaproteobacteria</taxon>
        <taxon>Pseudomonadales</taxon>
        <taxon>Pseudomonadaceae</taxon>
        <taxon>Pseudomonas</taxon>
    </lineage>
</organism>
<name>A0A1C7Z9C7_PSESX</name>
<dbReference type="GO" id="GO:0003700">
    <property type="term" value="F:DNA-binding transcription factor activity"/>
    <property type="evidence" value="ECO:0007669"/>
    <property type="project" value="InterPro"/>
</dbReference>
<dbReference type="GO" id="GO:0003677">
    <property type="term" value="F:DNA binding"/>
    <property type="evidence" value="ECO:0007669"/>
    <property type="project" value="UniProtKB-KW"/>
</dbReference>
<evidence type="ECO:0000256" key="3">
    <source>
        <dbReference type="ARBA" id="ARBA00023125"/>
    </source>
</evidence>
<dbReference type="PROSITE" id="PS50931">
    <property type="entry name" value="HTH_LYSR"/>
    <property type="match status" value="1"/>
</dbReference>
<dbReference type="Pfam" id="PF03466">
    <property type="entry name" value="LysR_substrate"/>
    <property type="match status" value="1"/>
</dbReference>